<dbReference type="STRING" id="1798392.A3A79_04695"/>
<keyword evidence="1" id="KW-0812">Transmembrane</keyword>
<feature type="transmembrane region" description="Helical" evidence="1">
    <location>
        <begin position="7"/>
        <end position="27"/>
    </location>
</feature>
<gene>
    <name evidence="2" type="ORF">A3A79_04695</name>
</gene>
<feature type="transmembrane region" description="Helical" evidence="1">
    <location>
        <begin position="79"/>
        <end position="112"/>
    </location>
</feature>
<accession>A0A1F6AJ42</accession>
<feature type="transmembrane region" description="Helical" evidence="1">
    <location>
        <begin position="169"/>
        <end position="198"/>
    </location>
</feature>
<proteinExistence type="predicted"/>
<feature type="transmembrane region" description="Helical" evidence="1">
    <location>
        <begin position="335"/>
        <end position="353"/>
    </location>
</feature>
<feature type="transmembrane region" description="Helical" evidence="1">
    <location>
        <begin position="267"/>
        <end position="287"/>
    </location>
</feature>
<evidence type="ECO:0000313" key="3">
    <source>
        <dbReference type="Proteomes" id="UP000178759"/>
    </source>
</evidence>
<comment type="caution">
    <text evidence="2">The sequence shown here is derived from an EMBL/GenBank/DDBJ whole genome shotgun (WGS) entry which is preliminary data.</text>
</comment>
<feature type="transmembrane region" description="Helical" evidence="1">
    <location>
        <begin position="299"/>
        <end position="315"/>
    </location>
</feature>
<feature type="transmembrane region" description="Helical" evidence="1">
    <location>
        <begin position="140"/>
        <end position="163"/>
    </location>
</feature>
<evidence type="ECO:0000256" key="1">
    <source>
        <dbReference type="SAM" id="Phobius"/>
    </source>
</evidence>
<feature type="transmembrane region" description="Helical" evidence="1">
    <location>
        <begin position="506"/>
        <end position="526"/>
    </location>
</feature>
<protein>
    <recommendedName>
        <fullName evidence="4">Membrane protein 6-pyruvoyl-tetrahydropterin synthase-related domain-containing protein</fullName>
    </recommendedName>
</protein>
<name>A0A1F6AJ42_9BACT</name>
<feature type="transmembrane region" description="Helical" evidence="1">
    <location>
        <begin position="360"/>
        <end position="377"/>
    </location>
</feature>
<dbReference type="Proteomes" id="UP000178759">
    <property type="component" value="Unassembled WGS sequence"/>
</dbReference>
<keyword evidence="1" id="KW-0472">Membrane</keyword>
<organism evidence="2 3">
    <name type="scientific">Candidatus Gottesmanbacteria bacterium RIFCSPLOWO2_01_FULL_43_11b</name>
    <dbReference type="NCBI Taxonomy" id="1798392"/>
    <lineage>
        <taxon>Bacteria</taxon>
        <taxon>Candidatus Gottesmaniibacteriota</taxon>
    </lineage>
</organism>
<dbReference type="AlphaFoldDB" id="A0A1F6AJ42"/>
<reference evidence="2 3" key="1">
    <citation type="journal article" date="2016" name="Nat. Commun.">
        <title>Thousands of microbial genomes shed light on interconnected biogeochemical processes in an aquifer system.</title>
        <authorList>
            <person name="Anantharaman K."/>
            <person name="Brown C.T."/>
            <person name="Hug L.A."/>
            <person name="Sharon I."/>
            <person name="Castelle C.J."/>
            <person name="Probst A.J."/>
            <person name="Thomas B.C."/>
            <person name="Singh A."/>
            <person name="Wilkins M.J."/>
            <person name="Karaoz U."/>
            <person name="Brodie E.L."/>
            <person name="Williams K.H."/>
            <person name="Hubbard S.S."/>
            <person name="Banfield J.F."/>
        </authorList>
    </citation>
    <scope>NUCLEOTIDE SEQUENCE [LARGE SCALE GENOMIC DNA]</scope>
</reference>
<feature type="transmembrane region" description="Helical" evidence="1">
    <location>
        <begin position="205"/>
        <end position="226"/>
    </location>
</feature>
<keyword evidence="1" id="KW-1133">Transmembrane helix</keyword>
<evidence type="ECO:0008006" key="4">
    <source>
        <dbReference type="Google" id="ProtNLM"/>
    </source>
</evidence>
<dbReference type="EMBL" id="MFJV01000001">
    <property type="protein sequence ID" value="OGG24453.1"/>
    <property type="molecule type" value="Genomic_DNA"/>
</dbReference>
<evidence type="ECO:0000313" key="2">
    <source>
        <dbReference type="EMBL" id="OGG24453.1"/>
    </source>
</evidence>
<sequence length="535" mass="61091">MNSFKHYLLILAISLLPFLIILINPNLPHTSDGGVQLPRIAAYVKALSDGHIPVRWAGDLNYGYGLPLFNFMYQFPYFLGAFFVALGSGLVLSFKLILLSSFLLSGVFMYLFAQKLLKDEKKALLVTLFYQFAPFRLVELLVRGGIGSGFAYAFLPLVLLGAVRRSFFLTAFATSLLIVSHNSLSLVFFGIAFVYGLVISPSKKTFLLSLLTGLCLASFYWVPALFERSYTYGDLFMKDLYKTNFPPLVNFFVPNFTNDVRLRTAEISVQFGFFHVIGLILAVIFIWKRKIKDMLTKKLLVTSLILTFITLYFMQPLSINLWENFGLLRQFQFPWRFLAVITFTTSLLSLSYFQLRKNAFYLPICILVVLSTAFYWYPPQGFDRVKAEKDFWNYPLNTTYFGETDLVWSAGPATKYPENRIQIIEGIATITEFVKKTQIHTFSVNAETPVRLVDHTQYFPGWRVYVDNVKVPVEFQDANWRGLITFAVPAGNHSVRVTFGESKTRIIADLITLASASGLILAFLWIKRKRLVPLR</sequence>